<comment type="pathway">
    <text evidence="6">Isoprenoid biosynthesis; isopentenyl diphosphate biosynthesis via mevalonate pathway.</text>
</comment>
<comment type="catalytic activity">
    <reaction evidence="3">
        <text>(R)-5-phosphomevalonate = (2E)-3-methyl-5-phosphooxypent-2-enoate + H2O</text>
        <dbReference type="Rhea" id="RHEA:78975"/>
        <dbReference type="ChEBI" id="CHEBI:15377"/>
        <dbReference type="ChEBI" id="CHEBI:58146"/>
        <dbReference type="ChEBI" id="CHEBI:229665"/>
        <dbReference type="EC" id="4.2.1.182"/>
    </reaction>
    <physiologicalReaction direction="left-to-right" evidence="3">
        <dbReference type="Rhea" id="RHEA:78976"/>
    </physiologicalReaction>
</comment>
<gene>
    <name evidence="8" type="ORF">OdinLCB4_003615</name>
</gene>
<dbReference type="PANTHER" id="PTHR36577:SF3">
    <property type="entry name" value="DUF521 DOMAIN PROTEIN (AFU_ORTHOLOGUE AFUA_6G00490)"/>
    <property type="match status" value="1"/>
</dbReference>
<evidence type="ECO:0000259" key="7">
    <source>
        <dbReference type="Pfam" id="PF01989"/>
    </source>
</evidence>
<dbReference type="PANTHER" id="PTHR36577">
    <property type="entry name" value="DUF521 DOMAIN PROTEIN (AFU_ORTHOLOGUE AFUA_6G00490)"/>
    <property type="match status" value="1"/>
</dbReference>
<dbReference type="SUPFAM" id="SSF52016">
    <property type="entry name" value="LeuD/IlvD-like"/>
    <property type="match status" value="1"/>
</dbReference>
<feature type="domain" description="Phosphomevalonate dehydratase small subunit-like" evidence="7">
    <location>
        <begin position="24"/>
        <end position="103"/>
    </location>
</feature>
<accession>A0AAF0D3J1</accession>
<comment type="subunit">
    <text evidence="5 6">Heterodimer composed of a large subunit (PMDh-L) and a small subunit (PMDh-S).</text>
</comment>
<evidence type="ECO:0000313" key="9">
    <source>
        <dbReference type="Proteomes" id="UP000186851"/>
    </source>
</evidence>
<name>A0AAF0D3J1_ODILC</name>
<dbReference type="InterPro" id="IPR002840">
    <property type="entry name" value="PMDh-S-like_dom"/>
</dbReference>
<evidence type="ECO:0000256" key="4">
    <source>
        <dbReference type="ARBA" id="ARBA00045299"/>
    </source>
</evidence>
<dbReference type="HAMAP" id="MF_00078">
    <property type="entry name" value="PMDh_S"/>
    <property type="match status" value="1"/>
</dbReference>
<keyword evidence="1 6" id="KW-0414">Isoprene biosynthesis</keyword>
<sequence length="132" mass="14179">MILKGRSICKGRVEGKALVSKTPISFYGGVDAKTGRIIEKNHELFGEIIADKILFFPYGKGSTVGSYVLYQMAKNKVAPKGIVNIETEPIIAAGCILAGIPLVDGISENEMLSIKKGDKIRLDADNGVIEVL</sequence>
<dbReference type="Proteomes" id="UP000186851">
    <property type="component" value="Chromosome"/>
</dbReference>
<feature type="active site" description="Proton acceptor" evidence="6">
    <location>
        <position position="62"/>
    </location>
</feature>
<dbReference type="AlphaFoldDB" id="A0AAF0D3J1"/>
<evidence type="ECO:0000313" key="8">
    <source>
        <dbReference type="EMBL" id="WEU40999.1"/>
    </source>
</evidence>
<evidence type="ECO:0000256" key="1">
    <source>
        <dbReference type="ARBA" id="ARBA00023229"/>
    </source>
</evidence>
<dbReference type="InterPro" id="IPR020794">
    <property type="entry name" value="PMDh_S"/>
</dbReference>
<reference evidence="8" key="2">
    <citation type="journal article" date="2022" name="Nat. Microbiol.">
        <title>A closed Candidatus Odinarchaeum chromosome exposes Asgard archaeal viruses.</title>
        <authorList>
            <person name="Tamarit D."/>
            <person name="Caceres E.F."/>
            <person name="Krupovic M."/>
            <person name="Nijland R."/>
            <person name="Eme L."/>
            <person name="Robinson N.P."/>
            <person name="Ettema T.J.G."/>
        </authorList>
    </citation>
    <scope>NUCLEOTIDE SEQUENCE</scope>
    <source>
        <strain evidence="8">LCB_4</strain>
    </source>
</reference>
<dbReference type="InterPro" id="IPR012016">
    <property type="entry name" value="PMDh-S-like"/>
</dbReference>
<dbReference type="NCBIfam" id="NF003046">
    <property type="entry name" value="PRK03955.1"/>
    <property type="match status" value="1"/>
</dbReference>
<reference evidence="8" key="1">
    <citation type="journal article" date="2017" name="Nature">
        <title>Asgard archaea illuminate the origin of eukaryotic cellular complexity.</title>
        <authorList>
            <person name="Zaremba-Niedzwiedzka K."/>
            <person name="Caceres E.F."/>
            <person name="Saw J.H."/>
            <person name="Backstrom D."/>
            <person name="Juzokaite L."/>
            <person name="Vancaester E."/>
            <person name="Seitz K.W."/>
            <person name="Anantharaman K."/>
            <person name="Starnawski P."/>
            <person name="Kjeldsen K.U."/>
            <person name="Scott M.B."/>
            <person name="Nunoura T."/>
            <person name="Banfield J.F."/>
            <person name="Schramm A."/>
            <person name="Baker B.J."/>
            <person name="Spang A."/>
            <person name="Ettema T.J.G."/>
        </authorList>
    </citation>
    <scope>NUCLEOTIDE SEQUENCE</scope>
    <source>
        <strain evidence="8">LCB_4</strain>
    </source>
</reference>
<evidence type="ECO:0000256" key="5">
    <source>
        <dbReference type="ARBA" id="ARBA00046520"/>
    </source>
</evidence>
<comment type="similarity">
    <text evidence="6">Belongs to the AcnX type II small subunit family.</text>
</comment>
<dbReference type="GO" id="GO:0019287">
    <property type="term" value="P:isopentenyl diphosphate biosynthetic process, mevalonate pathway"/>
    <property type="evidence" value="ECO:0007669"/>
    <property type="project" value="UniProtKB-UniRule"/>
</dbReference>
<keyword evidence="2 6" id="KW-0456">Lyase</keyword>
<evidence type="ECO:0000256" key="2">
    <source>
        <dbReference type="ARBA" id="ARBA00023239"/>
    </source>
</evidence>
<evidence type="ECO:0000256" key="3">
    <source>
        <dbReference type="ARBA" id="ARBA00045120"/>
    </source>
</evidence>
<evidence type="ECO:0000256" key="6">
    <source>
        <dbReference type="HAMAP-Rule" id="MF_00078"/>
    </source>
</evidence>
<comment type="function">
    <text evidence="4 6">Component of a hydro-lyase that catalyzes the dehydration of mevalonate 5-phosphate (MVA5P) to form trans-anhydromevalonate 5-phosphate (tAHMP). Involved in the archaeal mevalonate (MVA) pathway, which provides fundamental precursors for isoprenoid biosynthesis, such as isopentenyl diphosphate (IPP) and dimethylallyl diphosphate (DMAPP).</text>
</comment>
<dbReference type="Pfam" id="PF01989">
    <property type="entry name" value="AcnX_swivel_put"/>
    <property type="match status" value="1"/>
</dbReference>
<dbReference type="GO" id="GO:0016836">
    <property type="term" value="F:hydro-lyase activity"/>
    <property type="evidence" value="ECO:0007669"/>
    <property type="project" value="UniProtKB-UniRule"/>
</dbReference>
<proteinExistence type="inferred from homology"/>
<dbReference type="KEGG" id="oyw:OdinLCB4_003615"/>
<organism evidence="8 9">
    <name type="scientific">Odinarchaeota yellowstonii (strain LCB_4)</name>
    <dbReference type="NCBI Taxonomy" id="1841599"/>
    <lineage>
        <taxon>Archaea</taxon>
        <taxon>Promethearchaeati</taxon>
        <taxon>Candidatus Odinarchaeota</taxon>
        <taxon>Candidatus Odinarchaeia</taxon>
        <taxon>Candidatus Odinarchaeales</taxon>
        <taxon>Candidatus Odinarchaeaceae</taxon>
        <taxon>Candidatus Odinarchaeum</taxon>
    </lineage>
</organism>
<dbReference type="CDD" id="cd01356">
    <property type="entry name" value="AcnX_swivel"/>
    <property type="match status" value="1"/>
</dbReference>
<dbReference type="EC" id="4.2.1.182" evidence="6"/>
<dbReference type="EMBL" id="CP091871">
    <property type="protein sequence ID" value="WEU40999.1"/>
    <property type="molecule type" value="Genomic_DNA"/>
</dbReference>
<dbReference type="PIRSF" id="PIRSF004966">
    <property type="entry name" value="UCP004966"/>
    <property type="match status" value="1"/>
</dbReference>
<dbReference type="Gene3D" id="3.50.30.10">
    <property type="entry name" value="Phosphohistidine domain"/>
    <property type="match status" value="1"/>
</dbReference>
<protein>
    <recommendedName>
        <fullName evidence="6">Phosphomevalonate dehydratase small subunit</fullName>
        <shortName evidence="6">PMDh small subunit</shortName>
        <shortName evidence="6">PMDh-S</shortName>
        <ecNumber evidence="6">4.2.1.182</ecNumber>
    </recommendedName>
</protein>